<dbReference type="InterPro" id="IPR048362">
    <property type="entry name" value="PARG_helical"/>
</dbReference>
<evidence type="ECO:0000256" key="1">
    <source>
        <dbReference type="ARBA" id="ARBA00009545"/>
    </source>
</evidence>
<keyword evidence="3" id="KW-0378">Hydrolase</keyword>
<evidence type="ECO:0000256" key="5">
    <source>
        <dbReference type="PIRSR" id="PIRSR607724-2"/>
    </source>
</evidence>
<gene>
    <name evidence="8" type="ORF">OCTVUL_1B017892</name>
</gene>
<comment type="similarity">
    <text evidence="1">Belongs to the poly(ADP-ribose) glycohydrolase family.</text>
</comment>
<evidence type="ECO:0000313" key="9">
    <source>
        <dbReference type="Proteomes" id="UP001162480"/>
    </source>
</evidence>
<name>A0AA36AXN3_OCTVU</name>
<evidence type="ECO:0000259" key="7">
    <source>
        <dbReference type="Pfam" id="PF20811"/>
    </source>
</evidence>
<proteinExistence type="inferred from homology"/>
<evidence type="ECO:0000256" key="2">
    <source>
        <dbReference type="ARBA" id="ARBA00012255"/>
    </source>
</evidence>
<feature type="binding site" evidence="5">
    <location>
        <position position="468"/>
    </location>
    <ligand>
        <name>substrate</name>
    </ligand>
</feature>
<organism evidence="8 9">
    <name type="scientific">Octopus vulgaris</name>
    <name type="common">Common octopus</name>
    <dbReference type="NCBI Taxonomy" id="6645"/>
    <lineage>
        <taxon>Eukaryota</taxon>
        <taxon>Metazoa</taxon>
        <taxon>Spiralia</taxon>
        <taxon>Lophotrochozoa</taxon>
        <taxon>Mollusca</taxon>
        <taxon>Cephalopoda</taxon>
        <taxon>Coleoidea</taxon>
        <taxon>Octopodiformes</taxon>
        <taxon>Octopoda</taxon>
        <taxon>Incirrata</taxon>
        <taxon>Octopodidae</taxon>
        <taxon>Octopus</taxon>
    </lineage>
</organism>
<dbReference type="GO" id="GO:0005975">
    <property type="term" value="P:carbohydrate metabolic process"/>
    <property type="evidence" value="ECO:0007669"/>
    <property type="project" value="InterPro"/>
</dbReference>
<dbReference type="EMBL" id="OX597818">
    <property type="protein sequence ID" value="CAI9722762.1"/>
    <property type="molecule type" value="Genomic_DNA"/>
</dbReference>
<feature type="active site" evidence="4">
    <location>
        <position position="469"/>
    </location>
</feature>
<feature type="binding site" evidence="5">
    <location>
        <position position="454"/>
    </location>
    <ligand>
        <name>substrate</name>
    </ligand>
</feature>
<feature type="domain" description="PARG catalytic Macro" evidence="6">
    <location>
        <begin position="420"/>
        <end position="623"/>
    </location>
</feature>
<dbReference type="EC" id="3.2.1.143" evidence="2"/>
<dbReference type="Proteomes" id="UP001162480">
    <property type="component" value="Chromosome 5"/>
</dbReference>
<feature type="binding site" evidence="5">
    <location>
        <position position="509"/>
    </location>
    <ligand>
        <name>substrate</name>
    </ligand>
</feature>
<feature type="domain" description="PARG helical" evidence="7">
    <location>
        <begin position="296"/>
        <end position="413"/>
    </location>
</feature>
<dbReference type="GO" id="GO:0009225">
    <property type="term" value="P:nucleotide-sugar metabolic process"/>
    <property type="evidence" value="ECO:0007669"/>
    <property type="project" value="TreeGrafter"/>
</dbReference>
<accession>A0AA36AXN3</accession>
<dbReference type="PANTHER" id="PTHR12837:SF15">
    <property type="entry name" value="POLY(ADP-RIBOSE) GLYCOHYDROLASE"/>
    <property type="match status" value="1"/>
</dbReference>
<dbReference type="GO" id="GO:0005634">
    <property type="term" value="C:nucleus"/>
    <property type="evidence" value="ECO:0007669"/>
    <property type="project" value="TreeGrafter"/>
</dbReference>
<reference evidence="8" key="1">
    <citation type="submission" date="2023-08" db="EMBL/GenBank/DDBJ databases">
        <authorList>
            <person name="Alioto T."/>
            <person name="Alioto T."/>
            <person name="Gomez Garrido J."/>
        </authorList>
    </citation>
    <scope>NUCLEOTIDE SEQUENCE</scope>
</reference>
<dbReference type="GO" id="GO:0006282">
    <property type="term" value="P:regulation of DNA repair"/>
    <property type="evidence" value="ECO:0007669"/>
    <property type="project" value="InterPro"/>
</dbReference>
<dbReference type="InterPro" id="IPR046372">
    <property type="entry name" value="PARG_cat_C"/>
</dbReference>
<evidence type="ECO:0000259" key="6">
    <source>
        <dbReference type="Pfam" id="PF05028"/>
    </source>
</evidence>
<dbReference type="PANTHER" id="PTHR12837">
    <property type="entry name" value="POLY ADP-RIBOSE GLYCOHYDROLASE"/>
    <property type="match status" value="1"/>
</dbReference>
<feature type="active site" evidence="4">
    <location>
        <position position="451"/>
    </location>
</feature>
<dbReference type="Pfam" id="PF20811">
    <property type="entry name" value="PARG_cat_N"/>
    <property type="match status" value="1"/>
</dbReference>
<dbReference type="AlphaFoldDB" id="A0AA36AXN3"/>
<dbReference type="GO" id="GO:0004649">
    <property type="term" value="F:poly(ADP-ribose) glycohydrolase activity"/>
    <property type="evidence" value="ECO:0007669"/>
    <property type="project" value="UniProtKB-EC"/>
</dbReference>
<evidence type="ECO:0000313" key="8">
    <source>
        <dbReference type="EMBL" id="CAI9722762.1"/>
    </source>
</evidence>
<protein>
    <recommendedName>
        <fullName evidence="2">poly(ADP-ribose) glycohydrolase</fullName>
        <ecNumber evidence="2">3.2.1.143</ecNumber>
    </recommendedName>
</protein>
<feature type="active site" evidence="4">
    <location>
        <position position="470"/>
    </location>
</feature>
<keyword evidence="9" id="KW-1185">Reference proteome</keyword>
<sequence length="689" mass="79740">MLFYNYNLKASLIIFGFVVTSLHMMSHGTSPKKLKQCTLDDLFNKGSTPGHKATMQDSFKRDDKDIKVTDSQPILDNKLSESDDLEEKRIQMDEDLTDSQSSLKTLHDTAFCIDNTNEIEDILEEQQMREHPSTSSPQPSSSDSKLINAVQSYFDVQEENDDESQHSNSYPIEKMHRAPTPWSEEKLFPNTNKEHYIMFTLPDGYDPGKDDMLPKPSSGNFIDCWDENHVKMPCSIQSECVVEKQLKERWEVIQNALISNIKSPQELEIAILRYNYRYRNVWRFDGLRKFFDNMMEVEYQSFFTSLLPKIALLALRLPYLCNQPIPLLKKGKNRSISFSQEQIACLLANAFFCTFPRRNTMKQNMEYSNYPSINFTSLYQNVNHCSQEKLKCLIHYFKRVTTKMPNGTITFQRQCLDKFPVWQTSMKTLSNFYCSSAGTIEDNGAGFLEVDFANKKIGGGVLTRGCVQEEIRFVICPELLISRLFTECLEKEECLIVKGFERFSAYSGYASTFLWKGDFQDKTVRNSWGRHVSQLSCIDAMVVSNYKNQFQQQNIIRELNKAYCGFHDHLQQDAGYLPAVCSGNWGCGAFGGDHQLKALIQMMACAEANRDLCYFTFKDKRLAKELCEMHKFLTSHFIIICQLMNLLEQFYEDGLVQCKAEHCKQSKAKQCRAHQMTLFDYIYQHCTKE</sequence>
<evidence type="ECO:0000256" key="3">
    <source>
        <dbReference type="ARBA" id="ARBA00022801"/>
    </source>
</evidence>
<dbReference type="Pfam" id="PF05028">
    <property type="entry name" value="PARG_cat_C"/>
    <property type="match status" value="1"/>
</dbReference>
<dbReference type="GO" id="GO:0005737">
    <property type="term" value="C:cytoplasm"/>
    <property type="evidence" value="ECO:0007669"/>
    <property type="project" value="TreeGrafter"/>
</dbReference>
<dbReference type="InterPro" id="IPR007724">
    <property type="entry name" value="Poly_GlycHdrlase"/>
</dbReference>
<evidence type="ECO:0000256" key="4">
    <source>
        <dbReference type="PIRSR" id="PIRSR607724-1"/>
    </source>
</evidence>
<dbReference type="GO" id="GO:1990966">
    <property type="term" value="P:ATP generation from poly-ADP-D-ribose"/>
    <property type="evidence" value="ECO:0007669"/>
    <property type="project" value="TreeGrafter"/>
</dbReference>